<organism evidence="4">
    <name type="scientific">Symploca sp. SIO1C4</name>
    <dbReference type="NCBI Taxonomy" id="2607765"/>
    <lineage>
        <taxon>Bacteria</taxon>
        <taxon>Bacillati</taxon>
        <taxon>Cyanobacteriota</taxon>
        <taxon>Cyanophyceae</taxon>
        <taxon>Coleofasciculales</taxon>
        <taxon>Coleofasciculaceae</taxon>
        <taxon>Symploca</taxon>
    </lineage>
</organism>
<proteinExistence type="predicted"/>
<feature type="non-terminal residue" evidence="4">
    <location>
        <position position="1"/>
    </location>
</feature>
<gene>
    <name evidence="4" type="ORF">F6J89_04620</name>
</gene>
<dbReference type="InterPro" id="IPR006597">
    <property type="entry name" value="Sel1-like"/>
</dbReference>
<sequence length="500" mass="55038">INSYQQAIQLNPNDAVAYYNLGIALRQQGKLDEEIDSYQQAIQLNPNYANAYNNLGVALSEQGKLDQAIDSYQQAIKLNPNDADAYNNLGIALRQQGKLDQAIDSYQQAIKLNPNDAVAYYNLGIALSEQGKLDEEIDSYQQAIKLNPNYANAYYNLGVALSEQGKLDEAIDSYHKALSLPDSEATPASAHTLAHNGLGFAFQQQGKLLRQQGNSDAAIAKLKEAITEYKRSIEIDSNYVTAQNNLREAQRLAILWSNPPTIAIDDRKHLPSETDEPLVKVLRSTVQIIAEVSEGNSIGAGWVVKRQGNTVWIVTNRHVISGEQTKPPSDKIEVEFFSELPDDKRPRYDATIENITAPDNWDLDLAVLKVTAVPDDIEPLKMLTGRFANNTDVFVIGHPHNLISRWISSPGKTVRYDPNYNRFPIDASVAKGHSGGPVINNKHEVIGIMVAIRTAENIATARDRPTPIIAGGSGPATGGFGLAYRMEVVIKQLKTWGILN</sequence>
<feature type="repeat" description="TPR" evidence="3">
    <location>
        <begin position="83"/>
        <end position="116"/>
    </location>
</feature>
<dbReference type="Gene3D" id="2.40.10.10">
    <property type="entry name" value="Trypsin-like serine proteases"/>
    <property type="match status" value="2"/>
</dbReference>
<dbReference type="InterPro" id="IPR009003">
    <property type="entry name" value="Peptidase_S1_PA"/>
</dbReference>
<dbReference type="Pfam" id="PF13432">
    <property type="entry name" value="TPR_16"/>
    <property type="match status" value="1"/>
</dbReference>
<dbReference type="InterPro" id="IPR019734">
    <property type="entry name" value="TPR_rpt"/>
</dbReference>
<evidence type="ECO:0000256" key="1">
    <source>
        <dbReference type="ARBA" id="ARBA00022737"/>
    </source>
</evidence>
<evidence type="ECO:0000256" key="3">
    <source>
        <dbReference type="PROSITE-ProRule" id="PRU00339"/>
    </source>
</evidence>
<dbReference type="Pfam" id="PF13174">
    <property type="entry name" value="TPR_6"/>
    <property type="match status" value="1"/>
</dbReference>
<dbReference type="SMART" id="SM00028">
    <property type="entry name" value="TPR"/>
    <property type="match status" value="6"/>
</dbReference>
<feature type="repeat" description="TPR" evidence="3">
    <location>
        <begin position="151"/>
        <end position="184"/>
    </location>
</feature>
<dbReference type="PANTHER" id="PTHR44943">
    <property type="entry name" value="CELLULOSE SYNTHASE OPERON PROTEIN C"/>
    <property type="match status" value="1"/>
</dbReference>
<dbReference type="SUPFAM" id="SSF48439">
    <property type="entry name" value="Protein prenylyltransferase"/>
    <property type="match status" value="1"/>
</dbReference>
<keyword evidence="2 3" id="KW-0802">TPR repeat</keyword>
<dbReference type="PROSITE" id="PS50005">
    <property type="entry name" value="TPR"/>
    <property type="match status" value="5"/>
</dbReference>
<dbReference type="EMBL" id="JAAHFQ010000057">
    <property type="protein sequence ID" value="NER26918.1"/>
    <property type="molecule type" value="Genomic_DNA"/>
</dbReference>
<dbReference type="PROSITE" id="PS50293">
    <property type="entry name" value="TPR_REGION"/>
    <property type="match status" value="5"/>
</dbReference>
<dbReference type="Pfam" id="PF13414">
    <property type="entry name" value="TPR_11"/>
    <property type="match status" value="1"/>
</dbReference>
<evidence type="ECO:0000256" key="2">
    <source>
        <dbReference type="ARBA" id="ARBA00022803"/>
    </source>
</evidence>
<comment type="caution">
    <text evidence="4">The sequence shown here is derived from an EMBL/GenBank/DDBJ whole genome shotgun (WGS) entry which is preliminary data.</text>
</comment>
<dbReference type="Gene3D" id="1.25.40.10">
    <property type="entry name" value="Tetratricopeptide repeat domain"/>
    <property type="match status" value="4"/>
</dbReference>
<dbReference type="SMART" id="SM00671">
    <property type="entry name" value="SEL1"/>
    <property type="match status" value="3"/>
</dbReference>
<keyword evidence="1" id="KW-0677">Repeat</keyword>
<dbReference type="AlphaFoldDB" id="A0A6B3NCM4"/>
<reference evidence="4" key="1">
    <citation type="submission" date="2019-11" db="EMBL/GenBank/DDBJ databases">
        <title>Genomic insights into an expanded diversity of filamentous marine cyanobacteria reveals the extraordinary biosynthetic potential of Moorea and Okeania.</title>
        <authorList>
            <person name="Ferreira Leao T."/>
            <person name="Wang M."/>
            <person name="Moss N."/>
            <person name="Da Silva R."/>
            <person name="Sanders J."/>
            <person name="Nurk S."/>
            <person name="Gurevich A."/>
            <person name="Humphrey G."/>
            <person name="Reher R."/>
            <person name="Zhu Q."/>
            <person name="Belda-Ferre P."/>
            <person name="Glukhov E."/>
            <person name="Rex R."/>
            <person name="Dorrestein P.C."/>
            <person name="Knight R."/>
            <person name="Pevzner P."/>
            <person name="Gerwick W.H."/>
            <person name="Gerwick L."/>
        </authorList>
    </citation>
    <scope>NUCLEOTIDE SEQUENCE</scope>
    <source>
        <strain evidence="4">SIO1C4</strain>
    </source>
</reference>
<dbReference type="SUPFAM" id="SSF50494">
    <property type="entry name" value="Trypsin-like serine proteases"/>
    <property type="match status" value="1"/>
</dbReference>
<protein>
    <submittedName>
        <fullName evidence="4">Tetratricopeptide repeat protein</fullName>
    </submittedName>
</protein>
<accession>A0A6B3NCM4</accession>
<dbReference type="Pfam" id="PF13365">
    <property type="entry name" value="Trypsin_2"/>
    <property type="match status" value="1"/>
</dbReference>
<dbReference type="InterPro" id="IPR011990">
    <property type="entry name" value="TPR-like_helical_dom_sf"/>
</dbReference>
<dbReference type="PANTHER" id="PTHR44943:SF8">
    <property type="entry name" value="TPR REPEAT-CONTAINING PROTEIN MJ0263"/>
    <property type="match status" value="1"/>
</dbReference>
<feature type="repeat" description="TPR" evidence="3">
    <location>
        <begin position="117"/>
        <end position="150"/>
    </location>
</feature>
<feature type="repeat" description="TPR" evidence="3">
    <location>
        <begin position="15"/>
        <end position="48"/>
    </location>
</feature>
<name>A0A6B3NCM4_9CYAN</name>
<evidence type="ECO:0000313" key="4">
    <source>
        <dbReference type="EMBL" id="NER26918.1"/>
    </source>
</evidence>
<feature type="repeat" description="TPR" evidence="3">
    <location>
        <begin position="49"/>
        <end position="82"/>
    </location>
</feature>
<dbReference type="Pfam" id="PF00515">
    <property type="entry name" value="TPR_1"/>
    <property type="match status" value="1"/>
</dbReference>
<dbReference type="InterPro" id="IPR043504">
    <property type="entry name" value="Peptidase_S1_PA_chymotrypsin"/>
</dbReference>
<dbReference type="InterPro" id="IPR051685">
    <property type="entry name" value="Ycf3/AcsC/BcsC/TPR_MFPF"/>
</dbReference>